<evidence type="ECO:0000313" key="2">
    <source>
        <dbReference type="Proteomes" id="UP000191933"/>
    </source>
</evidence>
<reference evidence="1 2" key="1">
    <citation type="submission" date="2016-01" db="EMBL/GenBank/DDBJ databases">
        <authorList>
            <person name="Regsiter A."/>
            <person name="william w."/>
        </authorList>
    </citation>
    <scope>NUCLEOTIDE SEQUENCE [LARGE SCALE GENOMIC DNA]</scope>
    <source>
        <strain evidence="1 2">CFBP 5494</strain>
    </source>
</reference>
<organism evidence="1 2">
    <name type="scientific">Agrobacterium genomosp. 2 str. CFBP 5494</name>
    <dbReference type="NCBI Taxonomy" id="1183436"/>
    <lineage>
        <taxon>Bacteria</taxon>
        <taxon>Pseudomonadati</taxon>
        <taxon>Pseudomonadota</taxon>
        <taxon>Alphaproteobacteria</taxon>
        <taxon>Hyphomicrobiales</taxon>
        <taxon>Rhizobiaceae</taxon>
        <taxon>Rhizobium/Agrobacterium group</taxon>
        <taxon>Agrobacterium</taxon>
        <taxon>Agrobacterium tumefaciens complex</taxon>
    </lineage>
</organism>
<accession>A0A9W5AXQ1</accession>
<evidence type="ECO:0000313" key="1">
    <source>
        <dbReference type="EMBL" id="CUW85604.1"/>
    </source>
</evidence>
<sequence>MRMFLYLDKEGAMKPERYDYYLSRMGIFTPALPDGLPMGGEVTVMLEADEDQQPFPPQQDALRQMLSLCRHEVNYAFRPTVYEMQDSEDGWYSRTYP</sequence>
<dbReference type="AlphaFoldDB" id="A0A9W5AXQ1"/>
<proteinExistence type="predicted"/>
<name>A0A9W5AXQ1_9HYPH</name>
<dbReference type="Proteomes" id="UP000191933">
    <property type="component" value="Unassembled WGS sequence"/>
</dbReference>
<gene>
    <name evidence="1" type="ORF">AGR2A_Cc100202</name>
</gene>
<protein>
    <submittedName>
        <fullName evidence="1">Uncharacterized protein</fullName>
    </submittedName>
</protein>
<dbReference type="EMBL" id="FBVY01000002">
    <property type="protein sequence ID" value="CUW85604.1"/>
    <property type="molecule type" value="Genomic_DNA"/>
</dbReference>
<keyword evidence="2" id="KW-1185">Reference proteome</keyword>
<comment type="caution">
    <text evidence="1">The sequence shown here is derived from an EMBL/GenBank/DDBJ whole genome shotgun (WGS) entry which is preliminary data.</text>
</comment>